<dbReference type="InterPro" id="IPR028082">
    <property type="entry name" value="Peripla_BP_I"/>
</dbReference>
<dbReference type="AlphaFoldDB" id="A0A521FE37"/>
<name>A0A521FE37_9RHOB</name>
<dbReference type="Proteomes" id="UP000319014">
    <property type="component" value="Unassembled WGS sequence"/>
</dbReference>
<dbReference type="EMBL" id="FXTK01000021">
    <property type="protein sequence ID" value="SMO94468.1"/>
    <property type="molecule type" value="Genomic_DNA"/>
</dbReference>
<evidence type="ECO:0000256" key="1">
    <source>
        <dbReference type="ARBA" id="ARBA00004196"/>
    </source>
</evidence>
<accession>A0A521FE37</accession>
<dbReference type="Gene3D" id="3.40.50.2300">
    <property type="match status" value="2"/>
</dbReference>
<organism evidence="5 6">
    <name type="scientific">Paracoccus laeviglucosivorans</name>
    <dbReference type="NCBI Taxonomy" id="1197861"/>
    <lineage>
        <taxon>Bacteria</taxon>
        <taxon>Pseudomonadati</taxon>
        <taxon>Pseudomonadota</taxon>
        <taxon>Alphaproteobacteria</taxon>
        <taxon>Rhodobacterales</taxon>
        <taxon>Paracoccaceae</taxon>
        <taxon>Paracoccus</taxon>
    </lineage>
</organism>
<evidence type="ECO:0000313" key="5">
    <source>
        <dbReference type="EMBL" id="SMO94468.1"/>
    </source>
</evidence>
<dbReference type="InterPro" id="IPR001761">
    <property type="entry name" value="Peripla_BP/Lac1_sug-bd_dom"/>
</dbReference>
<dbReference type="RefSeq" id="WP_246098788.1">
    <property type="nucleotide sequence ID" value="NZ_FXTK01000021.1"/>
</dbReference>
<proteinExistence type="inferred from homology"/>
<comment type="similarity">
    <text evidence="2">Belongs to the bacterial solute-binding protein 2 family.</text>
</comment>
<dbReference type="PANTHER" id="PTHR46847:SF1">
    <property type="entry name" value="D-ALLOSE-BINDING PERIPLASMIC PROTEIN-RELATED"/>
    <property type="match status" value="1"/>
</dbReference>
<evidence type="ECO:0000313" key="6">
    <source>
        <dbReference type="Proteomes" id="UP000319014"/>
    </source>
</evidence>
<protein>
    <submittedName>
        <fullName evidence="5">Monosaccharide ABC transporter substrate-binding protein, CUT2 family</fullName>
    </submittedName>
</protein>
<dbReference type="GO" id="GO:0030313">
    <property type="term" value="C:cell envelope"/>
    <property type="evidence" value="ECO:0007669"/>
    <property type="project" value="UniProtKB-SubCell"/>
</dbReference>
<keyword evidence="6" id="KW-1185">Reference proteome</keyword>
<feature type="domain" description="Periplasmic binding protein/LacI sugar binding" evidence="4">
    <location>
        <begin position="74"/>
        <end position="328"/>
    </location>
</feature>
<dbReference type="InterPro" id="IPR014301">
    <property type="entry name" value="TMAO_TorT"/>
</dbReference>
<dbReference type="CDD" id="cd06306">
    <property type="entry name" value="PBP1_TorT-like"/>
    <property type="match status" value="1"/>
</dbReference>
<dbReference type="NCBIfam" id="TIGR02955">
    <property type="entry name" value="TMAO_TorT"/>
    <property type="match status" value="1"/>
</dbReference>
<dbReference type="Pfam" id="PF00532">
    <property type="entry name" value="Peripla_BP_1"/>
    <property type="match status" value="1"/>
</dbReference>
<dbReference type="SUPFAM" id="SSF53822">
    <property type="entry name" value="Periplasmic binding protein-like I"/>
    <property type="match status" value="1"/>
</dbReference>
<comment type="subcellular location">
    <subcellularLocation>
        <location evidence="1">Cell envelope</location>
    </subcellularLocation>
</comment>
<reference evidence="5 6" key="1">
    <citation type="submission" date="2017-05" db="EMBL/GenBank/DDBJ databases">
        <authorList>
            <person name="Varghese N."/>
            <person name="Submissions S."/>
        </authorList>
    </citation>
    <scope>NUCLEOTIDE SEQUENCE [LARGE SCALE GENOMIC DNA]</scope>
    <source>
        <strain evidence="5 6">DSM 100094</strain>
    </source>
</reference>
<keyword evidence="3" id="KW-0732">Signal</keyword>
<evidence type="ECO:0000256" key="2">
    <source>
        <dbReference type="ARBA" id="ARBA00007639"/>
    </source>
</evidence>
<dbReference type="PANTHER" id="PTHR46847">
    <property type="entry name" value="D-ALLOSE-BINDING PERIPLASMIC PROTEIN-RELATED"/>
    <property type="match status" value="1"/>
</dbReference>
<evidence type="ECO:0000259" key="4">
    <source>
        <dbReference type="Pfam" id="PF00532"/>
    </source>
</evidence>
<sequence>MPGRADQGYIETQAFVTDMRHFLELIGAGLFLIAMALPSQADTWSLQVFDQPFHDEGRSRHLDYQPLEQATRGWRLCVLYPHLKDAYWLSVNYGMVEEARRLGVGFDLFEAGGYPNLERQIAQLRECADQRYDAVVIGTVSYAGLTPVLTEIARAKPVIAVVNDIDPSPLTAKASVPWTEMGRAAGRELARLHPKGTPTVDIAWFPGPHGAGWVTFVDAGFRQALEESSARIVRVMYGDTGREAQAQLVEQLLSDGQHLDYLVGSGPMAEVAISILRNQAATEKTGIISTYMSHGVYRGIRRGRIVSAPADAPVIQGKLGIEMSIRTLEGKLSIIHAGPAINIITSDNADRFDRSANLAPASFLPTFSVHATSR</sequence>
<evidence type="ECO:0000256" key="3">
    <source>
        <dbReference type="ARBA" id="ARBA00022729"/>
    </source>
</evidence>
<dbReference type="NCBIfam" id="NF008185">
    <property type="entry name" value="PRK10936.1"/>
    <property type="match status" value="1"/>
</dbReference>
<gene>
    <name evidence="5" type="ORF">SAMN06265221_1218</name>
</gene>